<dbReference type="GO" id="GO:0003676">
    <property type="term" value="F:nucleic acid binding"/>
    <property type="evidence" value="ECO:0007669"/>
    <property type="project" value="InterPro"/>
</dbReference>
<keyword evidence="2" id="KW-0378">Hydrolase</keyword>
<keyword evidence="3 5" id="KW-0269">Exonuclease</keyword>
<dbReference type="InterPro" id="IPR012337">
    <property type="entry name" value="RNaseH-like_sf"/>
</dbReference>
<evidence type="ECO:0000256" key="2">
    <source>
        <dbReference type="ARBA" id="ARBA00022801"/>
    </source>
</evidence>
<sequence length="230" mass="25984">MRRHRWRRWYYRARVRGTPLADCWARPWPSTRQAWLDYEYLVCDAEMSALEVARGELLSLGWVVVEGGQVRLDSAAHHLVAASRSVGQSAGIHQLRDCDLHGAEPEALVLRRLCEAARGRILVFHHAPLDLAYLDRASRRLFSAPLLLPYLDTLAIEQRRRERLDTAPQPGALTLTACRRRYGLPDYPAHNALVDAVATAELLLAIASHRGGVDRQGRPRPARLGDLSRH</sequence>
<evidence type="ECO:0000313" key="6">
    <source>
        <dbReference type="Proteomes" id="UP000664303"/>
    </source>
</evidence>
<name>A0A939IJS2_9GAMM</name>
<dbReference type="InterPro" id="IPR036397">
    <property type="entry name" value="RNaseH_sf"/>
</dbReference>
<protein>
    <submittedName>
        <fullName evidence="5">3'-5' exonuclease</fullName>
    </submittedName>
</protein>
<dbReference type="Pfam" id="PF00929">
    <property type="entry name" value="RNase_T"/>
    <property type="match status" value="1"/>
</dbReference>
<evidence type="ECO:0000256" key="3">
    <source>
        <dbReference type="ARBA" id="ARBA00022839"/>
    </source>
</evidence>
<keyword evidence="6" id="KW-1185">Reference proteome</keyword>
<dbReference type="CDD" id="cd06127">
    <property type="entry name" value="DEDDh"/>
    <property type="match status" value="1"/>
</dbReference>
<accession>A0A939IJS2</accession>
<evidence type="ECO:0000256" key="1">
    <source>
        <dbReference type="ARBA" id="ARBA00022722"/>
    </source>
</evidence>
<dbReference type="EMBL" id="JAFKCZ010000005">
    <property type="protein sequence ID" value="MBN7796591.1"/>
    <property type="molecule type" value="Genomic_DNA"/>
</dbReference>
<dbReference type="RefSeq" id="WP_206560030.1">
    <property type="nucleotide sequence ID" value="NZ_JAFKCZ010000005.1"/>
</dbReference>
<dbReference type="GO" id="GO:0006259">
    <property type="term" value="P:DNA metabolic process"/>
    <property type="evidence" value="ECO:0007669"/>
    <property type="project" value="UniProtKB-ARBA"/>
</dbReference>
<keyword evidence="1" id="KW-0540">Nuclease</keyword>
<dbReference type="PANTHER" id="PTHR30231:SF4">
    <property type="entry name" value="PROTEIN NEN2"/>
    <property type="match status" value="1"/>
</dbReference>
<proteinExistence type="predicted"/>
<evidence type="ECO:0000313" key="5">
    <source>
        <dbReference type="EMBL" id="MBN7796591.1"/>
    </source>
</evidence>
<dbReference type="GO" id="GO:0005829">
    <property type="term" value="C:cytosol"/>
    <property type="evidence" value="ECO:0007669"/>
    <property type="project" value="TreeGrafter"/>
</dbReference>
<feature type="domain" description="Exonuclease" evidence="4">
    <location>
        <begin position="39"/>
        <end position="212"/>
    </location>
</feature>
<organism evidence="5 6">
    <name type="scientific">Parahaliea mediterranea</name>
    <dbReference type="NCBI Taxonomy" id="651086"/>
    <lineage>
        <taxon>Bacteria</taxon>
        <taxon>Pseudomonadati</taxon>
        <taxon>Pseudomonadota</taxon>
        <taxon>Gammaproteobacteria</taxon>
        <taxon>Cellvibrionales</taxon>
        <taxon>Halieaceae</taxon>
        <taxon>Parahaliea</taxon>
    </lineage>
</organism>
<comment type="caution">
    <text evidence="5">The sequence shown here is derived from an EMBL/GenBank/DDBJ whole genome shotgun (WGS) entry which is preliminary data.</text>
</comment>
<dbReference type="Gene3D" id="3.30.420.10">
    <property type="entry name" value="Ribonuclease H-like superfamily/Ribonuclease H"/>
    <property type="match status" value="1"/>
</dbReference>
<dbReference type="InterPro" id="IPR013520">
    <property type="entry name" value="Ribonucl_H"/>
</dbReference>
<dbReference type="PANTHER" id="PTHR30231">
    <property type="entry name" value="DNA POLYMERASE III SUBUNIT EPSILON"/>
    <property type="match status" value="1"/>
</dbReference>
<dbReference type="GO" id="GO:0008408">
    <property type="term" value="F:3'-5' exonuclease activity"/>
    <property type="evidence" value="ECO:0007669"/>
    <property type="project" value="TreeGrafter"/>
</dbReference>
<dbReference type="AlphaFoldDB" id="A0A939IJS2"/>
<reference evidence="5" key="1">
    <citation type="submission" date="2021-02" db="EMBL/GenBank/DDBJ databases">
        <title>PHA producing bacteria isolated from coastal sediment in Guangdong, Shenzhen.</title>
        <authorList>
            <person name="Zheng W."/>
            <person name="Yu S."/>
            <person name="Huang Y."/>
        </authorList>
    </citation>
    <scope>NUCLEOTIDE SEQUENCE</scope>
    <source>
        <strain evidence="5">TN14-10</strain>
    </source>
</reference>
<dbReference type="Proteomes" id="UP000664303">
    <property type="component" value="Unassembled WGS sequence"/>
</dbReference>
<gene>
    <name evidence="5" type="ORF">JYP50_08315</name>
</gene>
<dbReference type="SUPFAM" id="SSF53098">
    <property type="entry name" value="Ribonuclease H-like"/>
    <property type="match status" value="1"/>
</dbReference>
<dbReference type="SMART" id="SM00479">
    <property type="entry name" value="EXOIII"/>
    <property type="match status" value="1"/>
</dbReference>
<evidence type="ECO:0000259" key="4">
    <source>
        <dbReference type="SMART" id="SM00479"/>
    </source>
</evidence>